<dbReference type="PROSITE" id="PS00211">
    <property type="entry name" value="ABC_TRANSPORTER_1"/>
    <property type="match status" value="1"/>
</dbReference>
<dbReference type="GO" id="GO:0016887">
    <property type="term" value="F:ATP hydrolysis activity"/>
    <property type="evidence" value="ECO:0007669"/>
    <property type="project" value="InterPro"/>
</dbReference>
<dbReference type="Gene3D" id="1.20.1560.10">
    <property type="entry name" value="ABC transporter type 1, transmembrane domain"/>
    <property type="match status" value="1"/>
</dbReference>
<dbReference type="PROSITE" id="PS50929">
    <property type="entry name" value="ABC_TM1F"/>
    <property type="match status" value="1"/>
</dbReference>
<dbReference type="AlphaFoldDB" id="A0A1I6UNF5"/>
<dbReference type="OrthoDB" id="9806127at2"/>
<feature type="compositionally biased region" description="Pro residues" evidence="10">
    <location>
        <begin position="558"/>
        <end position="570"/>
    </location>
</feature>
<feature type="transmembrane region" description="Helical" evidence="11">
    <location>
        <begin position="159"/>
        <end position="176"/>
    </location>
</feature>
<keyword evidence="3" id="KW-1003">Cell membrane</keyword>
<dbReference type="Pfam" id="PF00005">
    <property type="entry name" value="ABC_tran"/>
    <property type="match status" value="1"/>
</dbReference>
<protein>
    <submittedName>
        <fullName evidence="14">ATP-binding cassette, subfamily B</fullName>
    </submittedName>
</protein>
<dbReference type="InterPro" id="IPR027417">
    <property type="entry name" value="P-loop_NTPase"/>
</dbReference>
<evidence type="ECO:0000256" key="9">
    <source>
        <dbReference type="ARBA" id="ARBA00061644"/>
    </source>
</evidence>
<dbReference type="InterPro" id="IPR039421">
    <property type="entry name" value="Type_1_exporter"/>
</dbReference>
<dbReference type="InterPro" id="IPR036640">
    <property type="entry name" value="ABC1_TM_sf"/>
</dbReference>
<evidence type="ECO:0000256" key="4">
    <source>
        <dbReference type="ARBA" id="ARBA00022692"/>
    </source>
</evidence>
<dbReference type="PROSITE" id="PS50893">
    <property type="entry name" value="ABC_TRANSPORTER_2"/>
    <property type="match status" value="1"/>
</dbReference>
<feature type="domain" description="ABC transporter" evidence="12">
    <location>
        <begin position="338"/>
        <end position="573"/>
    </location>
</feature>
<evidence type="ECO:0000256" key="3">
    <source>
        <dbReference type="ARBA" id="ARBA00022475"/>
    </source>
</evidence>
<dbReference type="InterPro" id="IPR017871">
    <property type="entry name" value="ABC_transporter-like_CS"/>
</dbReference>
<dbReference type="GO" id="GO:0015421">
    <property type="term" value="F:ABC-type oligopeptide transporter activity"/>
    <property type="evidence" value="ECO:0007669"/>
    <property type="project" value="TreeGrafter"/>
</dbReference>
<feature type="transmembrane region" description="Helical" evidence="11">
    <location>
        <begin position="243"/>
        <end position="266"/>
    </location>
</feature>
<dbReference type="PANTHER" id="PTHR43394:SF1">
    <property type="entry name" value="ATP-BINDING CASSETTE SUB-FAMILY B MEMBER 10, MITOCHONDRIAL"/>
    <property type="match status" value="1"/>
</dbReference>
<organism evidence="14 15">
    <name type="scientific">Saccharopolyspora flava</name>
    <dbReference type="NCBI Taxonomy" id="95161"/>
    <lineage>
        <taxon>Bacteria</taxon>
        <taxon>Bacillati</taxon>
        <taxon>Actinomycetota</taxon>
        <taxon>Actinomycetes</taxon>
        <taxon>Pseudonocardiales</taxon>
        <taxon>Pseudonocardiaceae</taxon>
        <taxon>Saccharopolyspora</taxon>
    </lineage>
</organism>
<keyword evidence="8 11" id="KW-0472">Membrane</keyword>
<keyword evidence="5" id="KW-0547">Nucleotide-binding</keyword>
<keyword evidence="6 14" id="KW-0067">ATP-binding</keyword>
<dbReference type="SMART" id="SM00382">
    <property type="entry name" value="AAA"/>
    <property type="match status" value="1"/>
</dbReference>
<evidence type="ECO:0000259" key="13">
    <source>
        <dbReference type="PROSITE" id="PS50929"/>
    </source>
</evidence>
<dbReference type="PANTHER" id="PTHR43394">
    <property type="entry name" value="ATP-DEPENDENT PERMEASE MDL1, MITOCHONDRIAL"/>
    <property type="match status" value="1"/>
</dbReference>
<dbReference type="SUPFAM" id="SSF52540">
    <property type="entry name" value="P-loop containing nucleoside triphosphate hydrolases"/>
    <property type="match status" value="1"/>
</dbReference>
<evidence type="ECO:0000256" key="6">
    <source>
        <dbReference type="ARBA" id="ARBA00022840"/>
    </source>
</evidence>
<accession>A0A1I6UNF5</accession>
<feature type="transmembrane region" description="Helical" evidence="11">
    <location>
        <begin position="21"/>
        <end position="42"/>
    </location>
</feature>
<feature type="transmembrane region" description="Helical" evidence="11">
    <location>
        <begin position="62"/>
        <end position="83"/>
    </location>
</feature>
<proteinExistence type="inferred from homology"/>
<dbReference type="InterPro" id="IPR011527">
    <property type="entry name" value="ABC1_TM_dom"/>
</dbReference>
<dbReference type="EMBL" id="FOZX01000012">
    <property type="protein sequence ID" value="SFT02980.1"/>
    <property type="molecule type" value="Genomic_DNA"/>
</dbReference>
<reference evidence="15" key="1">
    <citation type="submission" date="2016-10" db="EMBL/GenBank/DDBJ databases">
        <authorList>
            <person name="Varghese N."/>
            <person name="Submissions S."/>
        </authorList>
    </citation>
    <scope>NUCLEOTIDE SEQUENCE [LARGE SCALE GENOMIC DNA]</scope>
    <source>
        <strain evidence="15">DSM 44771</strain>
    </source>
</reference>
<dbReference type="Gene3D" id="3.40.50.300">
    <property type="entry name" value="P-loop containing nucleotide triphosphate hydrolases"/>
    <property type="match status" value="1"/>
</dbReference>
<evidence type="ECO:0000256" key="10">
    <source>
        <dbReference type="SAM" id="MobiDB-lite"/>
    </source>
</evidence>
<name>A0A1I6UNF5_9PSEU</name>
<dbReference type="FunFam" id="3.40.50.300:FF:000299">
    <property type="entry name" value="ABC transporter ATP-binding protein/permease"/>
    <property type="match status" value="1"/>
</dbReference>
<dbReference type="RefSeq" id="WP_093422896.1">
    <property type="nucleotide sequence ID" value="NZ_FOZX01000012.1"/>
</dbReference>
<evidence type="ECO:0000259" key="12">
    <source>
        <dbReference type="PROSITE" id="PS50893"/>
    </source>
</evidence>
<dbReference type="Pfam" id="PF00664">
    <property type="entry name" value="ABC_membrane"/>
    <property type="match status" value="1"/>
</dbReference>
<keyword evidence="7 11" id="KW-1133">Transmembrane helix</keyword>
<evidence type="ECO:0000256" key="2">
    <source>
        <dbReference type="ARBA" id="ARBA00022448"/>
    </source>
</evidence>
<evidence type="ECO:0000256" key="5">
    <source>
        <dbReference type="ARBA" id="ARBA00022741"/>
    </source>
</evidence>
<dbReference type="CDD" id="cd18564">
    <property type="entry name" value="ABC_6TM_exporter_like"/>
    <property type="match status" value="1"/>
</dbReference>
<keyword evidence="15" id="KW-1185">Reference proteome</keyword>
<feature type="transmembrane region" description="Helical" evidence="11">
    <location>
        <begin position="132"/>
        <end position="153"/>
    </location>
</feature>
<evidence type="ECO:0000256" key="1">
    <source>
        <dbReference type="ARBA" id="ARBA00004651"/>
    </source>
</evidence>
<feature type="domain" description="ABC transmembrane type-1" evidence="13">
    <location>
        <begin position="22"/>
        <end position="304"/>
    </location>
</feature>
<dbReference type="GO" id="GO:0005524">
    <property type="term" value="F:ATP binding"/>
    <property type="evidence" value="ECO:0007669"/>
    <property type="project" value="UniProtKB-KW"/>
</dbReference>
<comment type="subcellular location">
    <subcellularLocation>
        <location evidence="1">Cell membrane</location>
        <topology evidence="1">Multi-pass membrane protein</topology>
    </subcellularLocation>
</comment>
<dbReference type="InterPro" id="IPR003593">
    <property type="entry name" value="AAA+_ATPase"/>
</dbReference>
<dbReference type="GO" id="GO:0005886">
    <property type="term" value="C:plasma membrane"/>
    <property type="evidence" value="ECO:0007669"/>
    <property type="project" value="UniProtKB-SubCell"/>
</dbReference>
<dbReference type="Proteomes" id="UP000198852">
    <property type="component" value="Unassembled WGS sequence"/>
</dbReference>
<feature type="transmembrane region" description="Helical" evidence="11">
    <location>
        <begin position="272"/>
        <end position="290"/>
    </location>
</feature>
<evidence type="ECO:0000256" key="11">
    <source>
        <dbReference type="SAM" id="Phobius"/>
    </source>
</evidence>
<keyword evidence="2" id="KW-0813">Transport</keyword>
<evidence type="ECO:0000256" key="7">
    <source>
        <dbReference type="ARBA" id="ARBA00022989"/>
    </source>
</evidence>
<gene>
    <name evidence="14" type="ORF">SAMN05660874_05089</name>
</gene>
<evidence type="ECO:0000256" key="8">
    <source>
        <dbReference type="ARBA" id="ARBA00023136"/>
    </source>
</evidence>
<feature type="region of interest" description="Disordered" evidence="10">
    <location>
        <begin position="554"/>
        <end position="601"/>
    </location>
</feature>
<comment type="similarity">
    <text evidence="9">Belongs to the ABC transporter superfamily. Lipid exporter (TC 3.A.1.106) family.</text>
</comment>
<keyword evidence="4 11" id="KW-0812">Transmembrane</keyword>
<sequence length="617" mass="66253">MTTGELFRRFWPYLRQERAGLAGSAVLLVLAAVADTAAIRMFMVLTDEALATGDITAFWAPAASWLGIAALGAVATFCGGYLASGIAERFLLRLRGALYEHVQELPPHFFARRAGGDLVARFSGDVEAVERLVASGVLETATAVVGVVLYAGAALYLRWDLALLSFALAPAFWLVARRFSARIRTVSTEERAANGAISTAVAEGLAHVELVQAYNQQERRSQKLHEQSYRWFRAKLAQARLTALYPPLVTVVETVCVLLVIGVGIWEISAQRISIGGLLAFAAYIGYLYPPLQNLGQITMTVTAARAAGERLVELFDERPSVTDAGRGRLVPGRRRGIRFERVGFAYPGADRPALTGLDLEIRPGEFTMVTGPSGAGKSTLAKLLLRFYDPTAGRIALDGVDLSDLSVRTLRDEIALVPQEAAVFHGTVADNIAFGAPSATRAEIVAAAREADADEFVRALPDGYDTELGERGALLSGGQRRRITLARAILRGASVLVLDEPTNGLDAASARRVLEPLRRLARTRTTLLISHDLDLAAEADRVVVVDGGRVVDQGPPAHLPPAHLPPAHLPPGGGVDADLRGPSAESPPPRRLSGQLFAPDDTPTVRLPAFPLIFRR</sequence>
<dbReference type="InterPro" id="IPR003439">
    <property type="entry name" value="ABC_transporter-like_ATP-bd"/>
</dbReference>
<dbReference type="STRING" id="95161.SAMN05660874_05089"/>
<evidence type="ECO:0000313" key="15">
    <source>
        <dbReference type="Proteomes" id="UP000198852"/>
    </source>
</evidence>
<dbReference type="SUPFAM" id="SSF90123">
    <property type="entry name" value="ABC transporter transmembrane region"/>
    <property type="match status" value="1"/>
</dbReference>
<evidence type="ECO:0000313" key="14">
    <source>
        <dbReference type="EMBL" id="SFT02980.1"/>
    </source>
</evidence>